<dbReference type="AlphaFoldDB" id="A0A4C2A316"/>
<reference evidence="2 3" key="1">
    <citation type="journal article" date="2019" name="Commun. Biol.">
        <title>The bagworm genome reveals a unique fibroin gene that provides high tensile strength.</title>
        <authorList>
            <person name="Kono N."/>
            <person name="Nakamura H."/>
            <person name="Ohtoshi R."/>
            <person name="Tomita M."/>
            <person name="Numata K."/>
            <person name="Arakawa K."/>
        </authorList>
    </citation>
    <scope>NUCLEOTIDE SEQUENCE [LARGE SCALE GENOMIC DNA]</scope>
</reference>
<protein>
    <submittedName>
        <fullName evidence="2">Uncharacterized protein</fullName>
    </submittedName>
</protein>
<dbReference type="Proteomes" id="UP000299102">
    <property type="component" value="Unassembled WGS sequence"/>
</dbReference>
<evidence type="ECO:0000313" key="2">
    <source>
        <dbReference type="EMBL" id="GBP94580.1"/>
    </source>
</evidence>
<keyword evidence="3" id="KW-1185">Reference proteome</keyword>
<organism evidence="2 3">
    <name type="scientific">Eumeta variegata</name>
    <name type="common">Bagworm moth</name>
    <name type="synonym">Eumeta japonica</name>
    <dbReference type="NCBI Taxonomy" id="151549"/>
    <lineage>
        <taxon>Eukaryota</taxon>
        <taxon>Metazoa</taxon>
        <taxon>Ecdysozoa</taxon>
        <taxon>Arthropoda</taxon>
        <taxon>Hexapoda</taxon>
        <taxon>Insecta</taxon>
        <taxon>Pterygota</taxon>
        <taxon>Neoptera</taxon>
        <taxon>Endopterygota</taxon>
        <taxon>Lepidoptera</taxon>
        <taxon>Glossata</taxon>
        <taxon>Ditrysia</taxon>
        <taxon>Tineoidea</taxon>
        <taxon>Psychidae</taxon>
        <taxon>Oiketicinae</taxon>
        <taxon>Eumeta</taxon>
    </lineage>
</organism>
<sequence length="111" mass="12731">MLSNKWSRWRGSERPSKRGLRHVPPKLRAPGPTTAATHSLVVPSRRADHTITQYGVDVLLRFYNPIVEVCHGTIFILRLRVLAIQPFTLARQPLRDRTGLACRPKRGRRMV</sequence>
<proteinExistence type="predicted"/>
<comment type="caution">
    <text evidence="2">The sequence shown here is derived from an EMBL/GenBank/DDBJ whole genome shotgun (WGS) entry which is preliminary data.</text>
</comment>
<name>A0A4C2A316_EUMVA</name>
<accession>A0A4C2A316</accession>
<dbReference type="EMBL" id="BGZK01002523">
    <property type="protein sequence ID" value="GBP94580.1"/>
    <property type="molecule type" value="Genomic_DNA"/>
</dbReference>
<evidence type="ECO:0000313" key="3">
    <source>
        <dbReference type="Proteomes" id="UP000299102"/>
    </source>
</evidence>
<feature type="region of interest" description="Disordered" evidence="1">
    <location>
        <begin position="1"/>
        <end position="37"/>
    </location>
</feature>
<gene>
    <name evidence="2" type="ORF">EVAR_65777_1</name>
</gene>
<evidence type="ECO:0000256" key="1">
    <source>
        <dbReference type="SAM" id="MobiDB-lite"/>
    </source>
</evidence>